<protein>
    <submittedName>
        <fullName evidence="1">Uncharacterized protein</fullName>
    </submittedName>
</protein>
<evidence type="ECO:0000313" key="1">
    <source>
        <dbReference type="EMBL" id="AFK40198.1"/>
    </source>
</evidence>
<proteinExistence type="evidence at transcript level"/>
<accession>I3SIV6</accession>
<dbReference type="AlphaFoldDB" id="I3SIV6"/>
<name>I3SIV6_LOTJA</name>
<dbReference type="EMBL" id="BT140403">
    <property type="protein sequence ID" value="AFK40198.1"/>
    <property type="molecule type" value="mRNA"/>
</dbReference>
<reference evidence="1" key="1">
    <citation type="submission" date="2012-05" db="EMBL/GenBank/DDBJ databases">
        <authorList>
            <person name="Krishnakumar V."/>
            <person name="Cheung F."/>
            <person name="Xiao Y."/>
            <person name="Chan A."/>
            <person name="Moskal W.A."/>
            <person name="Town C.D."/>
        </authorList>
    </citation>
    <scope>NUCLEOTIDE SEQUENCE</scope>
</reference>
<organism evidence="1">
    <name type="scientific">Lotus japonicus</name>
    <name type="common">Lotus corniculatus var. japonicus</name>
    <dbReference type="NCBI Taxonomy" id="34305"/>
    <lineage>
        <taxon>Eukaryota</taxon>
        <taxon>Viridiplantae</taxon>
        <taxon>Streptophyta</taxon>
        <taxon>Embryophyta</taxon>
        <taxon>Tracheophyta</taxon>
        <taxon>Spermatophyta</taxon>
        <taxon>Magnoliopsida</taxon>
        <taxon>eudicotyledons</taxon>
        <taxon>Gunneridae</taxon>
        <taxon>Pentapetalae</taxon>
        <taxon>rosids</taxon>
        <taxon>fabids</taxon>
        <taxon>Fabales</taxon>
        <taxon>Fabaceae</taxon>
        <taxon>Papilionoideae</taxon>
        <taxon>50 kb inversion clade</taxon>
        <taxon>NPAAA clade</taxon>
        <taxon>Hologalegina</taxon>
        <taxon>robinioid clade</taxon>
        <taxon>Loteae</taxon>
        <taxon>Lotus</taxon>
    </lineage>
</organism>
<sequence length="42" mass="4724">MRAGCDHGLGEENVNHDNDSEAVIDAKRRFGSTCTRYTKIKK</sequence>